<accession>A0A381J401</accession>
<evidence type="ECO:0000313" key="2">
    <source>
        <dbReference type="Proteomes" id="UP000254664"/>
    </source>
</evidence>
<reference evidence="1 2" key="1">
    <citation type="submission" date="2018-06" db="EMBL/GenBank/DDBJ databases">
        <authorList>
            <consortium name="Pathogen Informatics"/>
            <person name="Doyle S."/>
        </authorList>
    </citation>
    <scope>NUCLEOTIDE SEQUENCE [LARGE SCALE GENOMIC DNA]</scope>
    <source>
        <strain evidence="1 2">NCTC9836</strain>
    </source>
</reference>
<proteinExistence type="predicted"/>
<name>A0A381J401_9CLOT</name>
<keyword evidence="2" id="KW-1185">Reference proteome</keyword>
<dbReference type="RefSeq" id="WP_115640002.1">
    <property type="nucleotide sequence ID" value="NZ_UFWZ01000001.1"/>
</dbReference>
<dbReference type="OrthoDB" id="1920875at2"/>
<dbReference type="AlphaFoldDB" id="A0A381J401"/>
<evidence type="ECO:0000313" key="1">
    <source>
        <dbReference type="EMBL" id="SUY45014.1"/>
    </source>
</evidence>
<dbReference type="EMBL" id="UFWZ01000001">
    <property type="protein sequence ID" value="SUY45014.1"/>
    <property type="molecule type" value="Genomic_DNA"/>
</dbReference>
<sequence>MRKDELKSVIGENCPGYEPTYGLSLMSMGGHLSPSCDNCSNFVRGKCFKDLYDPIKNMINNN</sequence>
<organism evidence="1 2">
    <name type="scientific">Clostridium putrefaciens</name>
    <dbReference type="NCBI Taxonomy" id="99675"/>
    <lineage>
        <taxon>Bacteria</taxon>
        <taxon>Bacillati</taxon>
        <taxon>Bacillota</taxon>
        <taxon>Clostridia</taxon>
        <taxon>Eubacteriales</taxon>
        <taxon>Clostridiaceae</taxon>
        <taxon>Clostridium</taxon>
    </lineage>
</organism>
<protein>
    <submittedName>
        <fullName evidence="1">Uncharacterized protein</fullName>
    </submittedName>
</protein>
<dbReference type="Proteomes" id="UP000254664">
    <property type="component" value="Unassembled WGS sequence"/>
</dbReference>
<gene>
    <name evidence="1" type="ORF">NCTC9836_00113</name>
</gene>